<dbReference type="RefSeq" id="WP_114845083.1">
    <property type="nucleotide sequence ID" value="NZ_JBHSPE010000008.1"/>
</dbReference>
<name>A0A369UNB2_9GAMM</name>
<proteinExistence type="predicted"/>
<dbReference type="EMBL" id="QQAH01000007">
    <property type="protein sequence ID" value="RDD82126.1"/>
    <property type="molecule type" value="Genomic_DNA"/>
</dbReference>
<sequence>MNAADLLAIWERGRLLPPLRRARLLCALDSTDAPADAPPDRLPIGATNARLLNLRRSLFGPDIAGIADCPACDTRLEIAMQVEDFLAAWNSEETLRRAHSIEIEGHPLHFRLPTLEDLEAMDANLDAQQAQEQLLLLCLSEPDRTPTPRAVEPLLAEMARVDPLADPQLALSCHACGHGFTLAFDIAAFLWLEIEAWGARLLTDVHTIARAYGWSETDILALPPTRRQAYLDLICA</sequence>
<evidence type="ECO:0000313" key="1">
    <source>
        <dbReference type="EMBL" id="RDD82126.1"/>
    </source>
</evidence>
<protein>
    <recommendedName>
        <fullName evidence="3">Phage baseplate protein</fullName>
    </recommendedName>
</protein>
<evidence type="ECO:0008006" key="3">
    <source>
        <dbReference type="Google" id="ProtNLM"/>
    </source>
</evidence>
<reference evidence="1 2" key="1">
    <citation type="submission" date="2018-07" db="EMBL/GenBank/DDBJ databases">
        <title>Dyella tabacisoli L4-6T, whole genome shotgun sequence.</title>
        <authorList>
            <person name="Zhou X.-K."/>
            <person name="Li W.-J."/>
            <person name="Duan Y.-Q."/>
        </authorList>
    </citation>
    <scope>NUCLEOTIDE SEQUENCE [LARGE SCALE GENOMIC DNA]</scope>
    <source>
        <strain evidence="1 2">L4-6</strain>
    </source>
</reference>
<dbReference type="AlphaFoldDB" id="A0A369UNB2"/>
<keyword evidence="2" id="KW-1185">Reference proteome</keyword>
<organism evidence="1 2">
    <name type="scientific">Dyella tabacisoli</name>
    <dbReference type="NCBI Taxonomy" id="2282381"/>
    <lineage>
        <taxon>Bacteria</taxon>
        <taxon>Pseudomonadati</taxon>
        <taxon>Pseudomonadota</taxon>
        <taxon>Gammaproteobacteria</taxon>
        <taxon>Lysobacterales</taxon>
        <taxon>Rhodanobacteraceae</taxon>
        <taxon>Dyella</taxon>
    </lineage>
</organism>
<dbReference type="Proteomes" id="UP000253782">
    <property type="component" value="Unassembled WGS sequence"/>
</dbReference>
<dbReference type="OrthoDB" id="283948at2"/>
<evidence type="ECO:0000313" key="2">
    <source>
        <dbReference type="Proteomes" id="UP000253782"/>
    </source>
</evidence>
<accession>A0A369UNB2</accession>
<comment type="caution">
    <text evidence="1">The sequence shown here is derived from an EMBL/GenBank/DDBJ whole genome shotgun (WGS) entry which is preliminary data.</text>
</comment>
<gene>
    <name evidence="1" type="ORF">DVJ77_08690</name>
</gene>